<feature type="non-terminal residue" evidence="1">
    <location>
        <position position="1"/>
    </location>
</feature>
<organism evidence="1 2">
    <name type="scientific">Taxus chinensis</name>
    <name type="common">Chinese yew</name>
    <name type="synonym">Taxus wallichiana var. chinensis</name>
    <dbReference type="NCBI Taxonomy" id="29808"/>
    <lineage>
        <taxon>Eukaryota</taxon>
        <taxon>Viridiplantae</taxon>
        <taxon>Streptophyta</taxon>
        <taxon>Embryophyta</taxon>
        <taxon>Tracheophyta</taxon>
        <taxon>Spermatophyta</taxon>
        <taxon>Pinopsida</taxon>
        <taxon>Pinidae</taxon>
        <taxon>Conifers II</taxon>
        <taxon>Cupressales</taxon>
        <taxon>Taxaceae</taxon>
        <taxon>Taxus</taxon>
    </lineage>
</organism>
<protein>
    <submittedName>
        <fullName evidence="1">Uncharacterized protein</fullName>
    </submittedName>
</protein>
<gene>
    <name evidence="1" type="ORF">KI387_028724</name>
</gene>
<evidence type="ECO:0000313" key="2">
    <source>
        <dbReference type="Proteomes" id="UP000824469"/>
    </source>
</evidence>
<comment type="caution">
    <text evidence="1">The sequence shown here is derived from an EMBL/GenBank/DDBJ whole genome shotgun (WGS) entry which is preliminary data.</text>
</comment>
<dbReference type="EMBL" id="JAHRHJ020000010">
    <property type="protein sequence ID" value="KAH9297042.1"/>
    <property type="molecule type" value="Genomic_DNA"/>
</dbReference>
<feature type="non-terminal residue" evidence="1">
    <location>
        <position position="50"/>
    </location>
</feature>
<dbReference type="AlphaFoldDB" id="A0AA38FCU7"/>
<name>A0AA38FCU7_TAXCH</name>
<reference evidence="1 2" key="1">
    <citation type="journal article" date="2021" name="Nat. Plants">
        <title>The Taxus genome provides insights into paclitaxel biosynthesis.</title>
        <authorList>
            <person name="Xiong X."/>
            <person name="Gou J."/>
            <person name="Liao Q."/>
            <person name="Li Y."/>
            <person name="Zhou Q."/>
            <person name="Bi G."/>
            <person name="Li C."/>
            <person name="Du R."/>
            <person name="Wang X."/>
            <person name="Sun T."/>
            <person name="Guo L."/>
            <person name="Liang H."/>
            <person name="Lu P."/>
            <person name="Wu Y."/>
            <person name="Zhang Z."/>
            <person name="Ro D.K."/>
            <person name="Shang Y."/>
            <person name="Huang S."/>
            <person name="Yan J."/>
        </authorList>
    </citation>
    <scope>NUCLEOTIDE SEQUENCE [LARGE SCALE GENOMIC DNA]</scope>
    <source>
        <strain evidence="1">Ta-2019</strain>
    </source>
</reference>
<accession>A0AA38FCU7</accession>
<keyword evidence="2" id="KW-1185">Reference proteome</keyword>
<proteinExistence type="predicted"/>
<sequence>GFPISVQCADIILSYRAYFNPESKEIIDIYGEIIAWQDFNAICTALRIPM</sequence>
<evidence type="ECO:0000313" key="1">
    <source>
        <dbReference type="EMBL" id="KAH9297042.1"/>
    </source>
</evidence>
<dbReference type="Proteomes" id="UP000824469">
    <property type="component" value="Unassembled WGS sequence"/>
</dbReference>